<evidence type="ECO:0000313" key="3">
    <source>
        <dbReference type="Proteomes" id="UP001487296"/>
    </source>
</evidence>
<dbReference type="EMBL" id="JBBNFP010000040">
    <property type="protein sequence ID" value="MEQ2487304.1"/>
    <property type="molecule type" value="Genomic_DNA"/>
</dbReference>
<gene>
    <name evidence="2" type="ORF">AAAT34_09650</name>
</gene>
<evidence type="ECO:0000313" key="2">
    <source>
        <dbReference type="EMBL" id="MEQ2487304.1"/>
    </source>
</evidence>
<evidence type="ECO:0000256" key="1">
    <source>
        <dbReference type="SAM" id="Phobius"/>
    </source>
</evidence>
<comment type="caution">
    <text evidence="2">The sequence shown here is derived from an EMBL/GenBank/DDBJ whole genome shotgun (WGS) entry which is preliminary data.</text>
</comment>
<feature type="transmembrane region" description="Helical" evidence="1">
    <location>
        <begin position="73"/>
        <end position="91"/>
    </location>
</feature>
<name>A0ABV1FSB8_9BACT</name>
<organism evidence="2 3">
    <name type="scientific">Hallella faecis</name>
    <dbReference type="NCBI Taxonomy" id="2841596"/>
    <lineage>
        <taxon>Bacteria</taxon>
        <taxon>Pseudomonadati</taxon>
        <taxon>Bacteroidota</taxon>
        <taxon>Bacteroidia</taxon>
        <taxon>Bacteroidales</taxon>
        <taxon>Prevotellaceae</taxon>
        <taxon>Hallella</taxon>
    </lineage>
</organism>
<protein>
    <submittedName>
        <fullName evidence="2">Uncharacterized protein</fullName>
    </submittedName>
</protein>
<keyword evidence="1" id="KW-1133">Transmembrane helix</keyword>
<dbReference type="Proteomes" id="UP001487296">
    <property type="component" value="Unassembled WGS sequence"/>
</dbReference>
<reference evidence="2 3" key="1">
    <citation type="submission" date="2024-04" db="EMBL/GenBank/DDBJ databases">
        <title>Human intestinal bacterial collection.</title>
        <authorList>
            <person name="Pauvert C."/>
            <person name="Hitch T.C.A."/>
            <person name="Clavel T."/>
        </authorList>
    </citation>
    <scope>NUCLEOTIDE SEQUENCE [LARGE SCALE GENOMIC DNA]</scope>
    <source>
        <strain evidence="2 3">CLA-AA-H145</strain>
    </source>
</reference>
<proteinExistence type="predicted"/>
<keyword evidence="3" id="KW-1185">Reference proteome</keyword>
<feature type="transmembrane region" description="Helical" evidence="1">
    <location>
        <begin position="36"/>
        <end position="61"/>
    </location>
</feature>
<feature type="transmembrane region" description="Helical" evidence="1">
    <location>
        <begin position="6"/>
        <end position="24"/>
    </location>
</feature>
<keyword evidence="1" id="KW-0812">Transmembrane</keyword>
<accession>A0ABV1FSB8</accession>
<keyword evidence="1" id="KW-0472">Membrane</keyword>
<dbReference type="RefSeq" id="WP_215760397.1">
    <property type="nucleotide sequence ID" value="NZ_JAHKBE010000042.1"/>
</dbReference>
<sequence>MMPSLTAIVCCALLFIVLGLMWLLGCSFFERKAPQLLVYFGFAFMVIRAQVVLTLVGVHAFVISESLEEAKSFAAMVLIMYGVMMVVTHVIKINR</sequence>